<dbReference type="InterPro" id="IPR029045">
    <property type="entry name" value="ClpP/crotonase-like_dom_sf"/>
</dbReference>
<dbReference type="GO" id="GO:0004300">
    <property type="term" value="F:enoyl-CoA hydratase activity"/>
    <property type="evidence" value="ECO:0007669"/>
    <property type="project" value="UniProtKB-EC"/>
</dbReference>
<dbReference type="Pfam" id="PF00378">
    <property type="entry name" value="ECH_1"/>
    <property type="match status" value="1"/>
</dbReference>
<dbReference type="AlphaFoldDB" id="A0A484H769"/>
<evidence type="ECO:0000256" key="1">
    <source>
        <dbReference type="ARBA" id="ARBA00023239"/>
    </source>
</evidence>
<sequence length="259" mass="28357">MTGKILVERNGLIATVLINKPEQLNALDRSMWQELGDVCVALDTDSTVRCLILRGASHKAFTVGADVKMFATERGHPTQARAYDHIMRLALAAVRDHAHPVVAAIEGLCLGGGLALAAMADLRLCGQGSRFGIPVHKLGLPMPAPEINAVMRLVGHARMLEILLEARIFDAAEALAIGLVNRVVADNAVEAEAIATAQRIVAGAPLVNLWHKRFIRKMQVSYNLTAEELNECYQFFNTEDYQEGLRAFHNKRTPVFTGR</sequence>
<evidence type="ECO:0000313" key="2">
    <source>
        <dbReference type="EMBL" id="VBB69410.1"/>
    </source>
</evidence>
<accession>A0A484H769</accession>
<dbReference type="PANTHER" id="PTHR11941">
    <property type="entry name" value="ENOYL-COA HYDRATASE-RELATED"/>
    <property type="match status" value="1"/>
</dbReference>
<dbReference type="PANTHER" id="PTHR11941:SF54">
    <property type="entry name" value="ENOYL-COA HYDRATASE, MITOCHONDRIAL"/>
    <property type="match status" value="1"/>
</dbReference>
<reference evidence="2" key="1">
    <citation type="submission" date="2018-10" db="EMBL/GenBank/DDBJ databases">
        <authorList>
            <person name="Gruber-Vodicka H."/>
            <person name="Jaeckle O."/>
        </authorList>
    </citation>
    <scope>NUCLEOTIDE SEQUENCE</scope>
</reference>
<protein>
    <submittedName>
        <fullName evidence="2">Enoyl-CoA hydratase</fullName>
        <ecNumber evidence="2">4.2.1.17</ecNumber>
    </submittedName>
</protein>
<name>A0A484H769_9ZZZZ</name>
<dbReference type="EMBL" id="LR026963">
    <property type="protein sequence ID" value="VBB69410.1"/>
    <property type="molecule type" value="Genomic_DNA"/>
</dbReference>
<dbReference type="InterPro" id="IPR001753">
    <property type="entry name" value="Enoyl-CoA_hydra/iso"/>
</dbReference>
<dbReference type="EC" id="4.2.1.17" evidence="2"/>
<proteinExistence type="predicted"/>
<dbReference type="Gene3D" id="1.10.12.10">
    <property type="entry name" value="Lyase 2-enoyl-coa Hydratase, Chain A, domain 2"/>
    <property type="match status" value="1"/>
</dbReference>
<organism evidence="2">
    <name type="scientific">invertebrate metagenome</name>
    <dbReference type="NCBI Taxonomy" id="1711999"/>
    <lineage>
        <taxon>unclassified sequences</taxon>
        <taxon>metagenomes</taxon>
        <taxon>organismal metagenomes</taxon>
    </lineage>
</organism>
<dbReference type="Gene3D" id="3.90.226.10">
    <property type="entry name" value="2-enoyl-CoA Hydratase, Chain A, domain 1"/>
    <property type="match status" value="1"/>
</dbReference>
<dbReference type="InterPro" id="IPR014748">
    <property type="entry name" value="Enoyl-CoA_hydra_C"/>
</dbReference>
<dbReference type="SUPFAM" id="SSF52096">
    <property type="entry name" value="ClpP/crotonase"/>
    <property type="match status" value="1"/>
</dbReference>
<dbReference type="CDD" id="cd06558">
    <property type="entry name" value="crotonase-like"/>
    <property type="match status" value="1"/>
</dbReference>
<keyword evidence="1 2" id="KW-0456">Lyase</keyword>
<gene>
    <name evidence="2" type="ORF">RIEGSTA812A_PEG_883</name>
</gene>
<dbReference type="GO" id="GO:0006635">
    <property type="term" value="P:fatty acid beta-oxidation"/>
    <property type="evidence" value="ECO:0007669"/>
    <property type="project" value="TreeGrafter"/>
</dbReference>